<accession>A0ABS6KA83</accession>
<keyword evidence="1" id="KW-0472">Membrane</keyword>
<sequence length="202" mass="22514">MKKIFYITLGCIGLGLGALGAALPLLPAFPFLLLAAVCFAKSSPRLHRWFIGTKLYKNNLESFVRGQGMTVKAKIRIMTIVTLTMAFGFLMMSRVLVGRIILACVWIMHIFIFLFAIKTKKADSEEAVPLICKKLRVSGMRCESCARRLECAFDSAGSFKAAVDFHENLATVYLKEPVENDVLIQLVQRAGYQVEQVWEAAS</sequence>
<evidence type="ECO:0000313" key="3">
    <source>
        <dbReference type="EMBL" id="MBU9727416.1"/>
    </source>
</evidence>
<feature type="transmembrane region" description="Helical" evidence="1">
    <location>
        <begin position="98"/>
        <end position="117"/>
    </location>
</feature>
<dbReference type="InterPro" id="IPR007401">
    <property type="entry name" value="DUF454"/>
</dbReference>
<organism evidence="3 4">
    <name type="scientific">Diplocloster modestus</name>
    <dbReference type="NCBI Taxonomy" id="2850322"/>
    <lineage>
        <taxon>Bacteria</taxon>
        <taxon>Bacillati</taxon>
        <taxon>Bacillota</taxon>
        <taxon>Clostridia</taxon>
        <taxon>Lachnospirales</taxon>
        <taxon>Lachnospiraceae</taxon>
        <taxon>Diplocloster</taxon>
    </lineage>
</organism>
<dbReference type="InterPro" id="IPR036163">
    <property type="entry name" value="HMA_dom_sf"/>
</dbReference>
<dbReference type="SUPFAM" id="SSF55008">
    <property type="entry name" value="HMA, heavy metal-associated domain"/>
    <property type="match status" value="1"/>
</dbReference>
<gene>
    <name evidence="3" type="ORF">KTH90_15485</name>
</gene>
<keyword evidence="1" id="KW-1133">Transmembrane helix</keyword>
<keyword evidence="1" id="KW-0812">Transmembrane</keyword>
<proteinExistence type="predicted"/>
<evidence type="ECO:0000313" key="4">
    <source>
        <dbReference type="Proteomes" id="UP001314681"/>
    </source>
</evidence>
<dbReference type="PANTHER" id="PTHR35813">
    <property type="entry name" value="INNER MEMBRANE PROTEIN YBAN"/>
    <property type="match status" value="1"/>
</dbReference>
<keyword evidence="4" id="KW-1185">Reference proteome</keyword>
<dbReference type="RefSeq" id="WP_330656041.1">
    <property type="nucleotide sequence ID" value="NZ_JAHQCX010000011.1"/>
</dbReference>
<dbReference type="CDD" id="cd00371">
    <property type="entry name" value="HMA"/>
    <property type="match status" value="1"/>
</dbReference>
<feature type="transmembrane region" description="Helical" evidence="1">
    <location>
        <begin position="6"/>
        <end position="39"/>
    </location>
</feature>
<comment type="caution">
    <text evidence="3">The sequence shown here is derived from an EMBL/GenBank/DDBJ whole genome shotgun (WGS) entry which is preliminary data.</text>
</comment>
<reference evidence="3 4" key="1">
    <citation type="submission" date="2021-06" db="EMBL/GenBank/DDBJ databases">
        <title>Description of novel taxa of the family Lachnospiraceae.</title>
        <authorList>
            <person name="Chaplin A.V."/>
            <person name="Sokolova S.R."/>
            <person name="Pikina A.P."/>
            <person name="Korzhanova M."/>
            <person name="Belova V."/>
            <person name="Korostin D."/>
            <person name="Efimov B.A."/>
        </authorList>
    </citation>
    <scope>NUCLEOTIDE SEQUENCE [LARGE SCALE GENOMIC DNA]</scope>
    <source>
        <strain evidence="3 4">ASD4241</strain>
    </source>
</reference>
<protein>
    <submittedName>
        <fullName evidence="3">DUF454 family protein</fullName>
    </submittedName>
</protein>
<dbReference type="InterPro" id="IPR006121">
    <property type="entry name" value="HMA_dom"/>
</dbReference>
<evidence type="ECO:0000259" key="2">
    <source>
        <dbReference type="PROSITE" id="PS50846"/>
    </source>
</evidence>
<dbReference type="PANTHER" id="PTHR35813:SF1">
    <property type="entry name" value="INNER MEMBRANE PROTEIN YBAN"/>
    <property type="match status" value="1"/>
</dbReference>
<evidence type="ECO:0000256" key="1">
    <source>
        <dbReference type="SAM" id="Phobius"/>
    </source>
</evidence>
<dbReference type="Pfam" id="PF04304">
    <property type="entry name" value="DUF454"/>
    <property type="match status" value="1"/>
</dbReference>
<dbReference type="EMBL" id="JAHQCX010000011">
    <property type="protein sequence ID" value="MBU9727416.1"/>
    <property type="molecule type" value="Genomic_DNA"/>
</dbReference>
<dbReference type="Proteomes" id="UP001314681">
    <property type="component" value="Unassembled WGS sequence"/>
</dbReference>
<dbReference type="Gene3D" id="3.30.70.100">
    <property type="match status" value="1"/>
</dbReference>
<feature type="domain" description="HMA" evidence="2">
    <location>
        <begin position="131"/>
        <end position="195"/>
    </location>
</feature>
<dbReference type="PROSITE" id="PS50846">
    <property type="entry name" value="HMA_2"/>
    <property type="match status" value="1"/>
</dbReference>
<name>A0ABS6KA83_9FIRM</name>